<dbReference type="eggNOG" id="ENOG502RUZM">
    <property type="taxonomic scope" value="Eukaryota"/>
</dbReference>
<evidence type="ECO:0008006" key="3">
    <source>
        <dbReference type="Google" id="ProtNLM"/>
    </source>
</evidence>
<proteinExistence type="predicted"/>
<name>S8EVI1_FOMSC</name>
<dbReference type="OrthoDB" id="2801263at2759"/>
<sequence>MGDDAWEDETTPVLPFGEEGMFFTAAGGEHAIWEEFFEDGKHRRDTRTRRKRTHIRNQDWQQQIARVVDGYLAWKAGFKSDTAEDVPSWDVMFVDFWELHMGVVFPASREEYPNESLARLGYLGTAPLKPSAAIAFRTLEAYRQLHYACPRLSIQAQVRALCRLHAVNYNRTLETQFSIAYDVYLEVLRHVDSRVDAVLGRNTDNWKMLNVCAPCMYKLEDEPQLKYSMLVAMDGNQSLKLVDDAFRAGKPLRDDRVGCSENWLTPAEVDRWKDEVRRTVPNEVPDEESDEEDVPDDDDFACADIDNSANLDGSDTRLQVNVVTCVERWRAAGPESRKKMFALFAITGVFVSVCRHGHPLVICDMIRSGELCVHSLPQLSVS</sequence>
<keyword evidence="2" id="KW-1185">Reference proteome</keyword>
<dbReference type="EMBL" id="KE504262">
    <property type="protein sequence ID" value="EPS93655.1"/>
    <property type="molecule type" value="Genomic_DNA"/>
</dbReference>
<dbReference type="InterPro" id="IPR040521">
    <property type="entry name" value="KDZ"/>
</dbReference>
<accession>S8EVI1</accession>
<dbReference type="Pfam" id="PF18758">
    <property type="entry name" value="KDZ"/>
    <property type="match status" value="1"/>
</dbReference>
<dbReference type="AlphaFoldDB" id="S8EVI1"/>
<organism evidence="1 2">
    <name type="scientific">Fomitopsis schrenkii</name>
    <name type="common">Brown rot fungus</name>
    <dbReference type="NCBI Taxonomy" id="2126942"/>
    <lineage>
        <taxon>Eukaryota</taxon>
        <taxon>Fungi</taxon>
        <taxon>Dikarya</taxon>
        <taxon>Basidiomycota</taxon>
        <taxon>Agaricomycotina</taxon>
        <taxon>Agaricomycetes</taxon>
        <taxon>Polyporales</taxon>
        <taxon>Fomitopsis</taxon>
    </lineage>
</organism>
<dbReference type="InParanoid" id="S8EVI1"/>
<gene>
    <name evidence="1" type="ORF">FOMPIDRAFT_49872</name>
</gene>
<protein>
    <recommendedName>
        <fullName evidence="3">CxC1-like cysteine cluster associated with KDZ transposases domain-containing protein</fullName>
    </recommendedName>
</protein>
<dbReference type="Proteomes" id="UP000015241">
    <property type="component" value="Unassembled WGS sequence"/>
</dbReference>
<evidence type="ECO:0000313" key="2">
    <source>
        <dbReference type="Proteomes" id="UP000015241"/>
    </source>
</evidence>
<dbReference type="HOGENOM" id="CLU_013084_3_0_1"/>
<reference evidence="1 2" key="1">
    <citation type="journal article" date="2012" name="Science">
        <title>The Paleozoic origin of enzymatic lignin decomposition reconstructed from 31 fungal genomes.</title>
        <authorList>
            <person name="Floudas D."/>
            <person name="Binder M."/>
            <person name="Riley R."/>
            <person name="Barry K."/>
            <person name="Blanchette R.A."/>
            <person name="Henrissat B."/>
            <person name="Martinez A.T."/>
            <person name="Otillar R."/>
            <person name="Spatafora J.W."/>
            <person name="Yadav J.S."/>
            <person name="Aerts A."/>
            <person name="Benoit I."/>
            <person name="Boyd A."/>
            <person name="Carlson A."/>
            <person name="Copeland A."/>
            <person name="Coutinho P.M."/>
            <person name="de Vries R.P."/>
            <person name="Ferreira P."/>
            <person name="Findley K."/>
            <person name="Foster B."/>
            <person name="Gaskell J."/>
            <person name="Glotzer D."/>
            <person name="Gorecki P."/>
            <person name="Heitman J."/>
            <person name="Hesse C."/>
            <person name="Hori C."/>
            <person name="Igarashi K."/>
            <person name="Jurgens J.A."/>
            <person name="Kallen N."/>
            <person name="Kersten P."/>
            <person name="Kohler A."/>
            <person name="Kuees U."/>
            <person name="Kumar T.K.A."/>
            <person name="Kuo A."/>
            <person name="LaButti K."/>
            <person name="Larrondo L.F."/>
            <person name="Lindquist E."/>
            <person name="Ling A."/>
            <person name="Lombard V."/>
            <person name="Lucas S."/>
            <person name="Lundell T."/>
            <person name="Martin R."/>
            <person name="McLaughlin D.J."/>
            <person name="Morgenstern I."/>
            <person name="Morin E."/>
            <person name="Murat C."/>
            <person name="Nagy L.G."/>
            <person name="Nolan M."/>
            <person name="Ohm R.A."/>
            <person name="Patyshakuliyeva A."/>
            <person name="Rokas A."/>
            <person name="Ruiz-Duenas F.J."/>
            <person name="Sabat G."/>
            <person name="Salamov A."/>
            <person name="Samejima M."/>
            <person name="Schmutz J."/>
            <person name="Slot J.C."/>
            <person name="St John F."/>
            <person name="Stenlid J."/>
            <person name="Sun H."/>
            <person name="Sun S."/>
            <person name="Syed K."/>
            <person name="Tsang A."/>
            <person name="Wiebenga A."/>
            <person name="Young D."/>
            <person name="Pisabarro A."/>
            <person name="Eastwood D.C."/>
            <person name="Martin F."/>
            <person name="Cullen D."/>
            <person name="Grigoriev I.V."/>
            <person name="Hibbett D.S."/>
        </authorList>
    </citation>
    <scope>NUCLEOTIDE SEQUENCE</scope>
    <source>
        <strain evidence="2">FP-58527</strain>
    </source>
</reference>
<evidence type="ECO:0000313" key="1">
    <source>
        <dbReference type="EMBL" id="EPS93655.1"/>
    </source>
</evidence>
<dbReference type="STRING" id="743788.S8EVI1"/>